<feature type="transmembrane region" description="Helical" evidence="1">
    <location>
        <begin position="30"/>
        <end position="49"/>
    </location>
</feature>
<keyword evidence="1" id="KW-0813">Transport</keyword>
<feature type="transmembrane region" description="Helical" evidence="1">
    <location>
        <begin position="144"/>
        <end position="170"/>
    </location>
</feature>
<comment type="subcellular location">
    <subcellularLocation>
        <location evidence="1">Cell membrane</location>
        <topology evidence="1">Multi-pass membrane protein</topology>
    </subcellularLocation>
</comment>
<keyword evidence="1" id="KW-0472">Membrane</keyword>
<dbReference type="PANTHER" id="PTHR34300:SF2">
    <property type="entry name" value="QUEUOSINE PRECURSOR TRANSPORTER-RELATED"/>
    <property type="match status" value="1"/>
</dbReference>
<dbReference type="RefSeq" id="WP_317968958.1">
    <property type="nucleotide sequence ID" value="NZ_CP129118.1"/>
</dbReference>
<feature type="transmembrane region" description="Helical" evidence="1">
    <location>
        <begin position="176"/>
        <end position="196"/>
    </location>
</feature>
<name>A0ABZ0L9M3_9BACL</name>
<feature type="transmembrane region" description="Helical" evidence="1">
    <location>
        <begin position="61"/>
        <end position="80"/>
    </location>
</feature>
<keyword evidence="1" id="KW-1133">Transmembrane helix</keyword>
<dbReference type="PANTHER" id="PTHR34300">
    <property type="entry name" value="QUEUOSINE PRECURSOR TRANSPORTER-RELATED"/>
    <property type="match status" value="1"/>
</dbReference>
<accession>A0ABZ0L9M3</accession>
<comment type="similarity">
    <text evidence="1">Belongs to the vitamin uptake transporter (VUT/ECF) (TC 2.A.88) family. Q precursor transporter subfamily.</text>
</comment>
<proteinExistence type="inferred from homology"/>
<feature type="transmembrane region" description="Helical" evidence="1">
    <location>
        <begin position="100"/>
        <end position="123"/>
    </location>
</feature>
<gene>
    <name evidence="2" type="ORF">QWT69_03345</name>
</gene>
<dbReference type="EMBL" id="CP129118">
    <property type="protein sequence ID" value="WOV88174.1"/>
    <property type="molecule type" value="Genomic_DNA"/>
</dbReference>
<sequence>MRYYLSGIFVGLLLLSNIVAVKLMSIGSWIVIPAAAIIYVCTYPILDVLTEAYGKDAARKTVQTGFIAQLLSIGFIWIAIHLPAAPFFENQEAFETIFSAGFRVTIASLVAYMISQNLDVTIFDKLKQKHGTKQLWVRNNASTMVSQLVDTTIFITIAFAGTMPVSVLLGMIASQYLFKFAIAVLDTPVVYLLVAICRKNEKKLGNVEVSLQQ</sequence>
<evidence type="ECO:0000256" key="1">
    <source>
        <dbReference type="HAMAP-Rule" id="MF_02088"/>
    </source>
</evidence>
<keyword evidence="1" id="KW-1003">Cell membrane</keyword>
<evidence type="ECO:0000313" key="2">
    <source>
        <dbReference type="EMBL" id="WOV88174.1"/>
    </source>
</evidence>
<dbReference type="NCBIfam" id="TIGR00697">
    <property type="entry name" value="queuosine precursor transporter"/>
    <property type="match status" value="1"/>
</dbReference>
<dbReference type="HAMAP" id="MF_02088">
    <property type="entry name" value="Q_prec_transport"/>
    <property type="match status" value="1"/>
</dbReference>
<comment type="function">
    <text evidence="1">Involved in the import of queuosine (Q) precursors, required for Q precursor salvage.</text>
</comment>
<reference evidence="2 3" key="1">
    <citation type="submission" date="2023-06" db="EMBL/GenBank/DDBJ databases">
        <title>Sporosarcina sp. nov., isolated from Korean tranditional fermented seafood 'Jeotgal'.</title>
        <authorList>
            <person name="Yang A.I."/>
            <person name="Shin N.-R."/>
        </authorList>
    </citation>
    <scope>NUCLEOTIDE SEQUENCE [LARGE SCALE GENOMIC DNA]</scope>
    <source>
        <strain evidence="2 3">T2O-4</strain>
    </source>
</reference>
<dbReference type="InterPro" id="IPR003744">
    <property type="entry name" value="YhhQ"/>
</dbReference>
<keyword evidence="1" id="KW-0812">Transmembrane</keyword>
<dbReference type="Proteomes" id="UP001303902">
    <property type="component" value="Chromosome"/>
</dbReference>
<evidence type="ECO:0000313" key="3">
    <source>
        <dbReference type="Proteomes" id="UP001303902"/>
    </source>
</evidence>
<dbReference type="Pfam" id="PF02592">
    <property type="entry name" value="Vut_1"/>
    <property type="match status" value="1"/>
</dbReference>
<keyword evidence="3" id="KW-1185">Reference proteome</keyword>
<protein>
    <recommendedName>
        <fullName evidence="1">Probable queuosine precursor transporter</fullName>
        <shortName evidence="1">Q precursor transporter</shortName>
    </recommendedName>
</protein>
<organism evidence="2 3">
    <name type="scientific">Sporosarcina oncorhynchi</name>
    <dbReference type="NCBI Taxonomy" id="3056444"/>
    <lineage>
        <taxon>Bacteria</taxon>
        <taxon>Bacillati</taxon>
        <taxon>Bacillota</taxon>
        <taxon>Bacilli</taxon>
        <taxon>Bacillales</taxon>
        <taxon>Caryophanaceae</taxon>
        <taxon>Sporosarcina</taxon>
    </lineage>
</organism>